<keyword evidence="2" id="KW-1185">Reference proteome</keyword>
<name>A0A5S5BV14_9BACL</name>
<dbReference type="RefSeq" id="WP_187434452.1">
    <property type="nucleotide sequence ID" value="NZ_VNHS01000012.1"/>
</dbReference>
<dbReference type="EMBL" id="VNHS01000012">
    <property type="protein sequence ID" value="TYP70168.1"/>
    <property type="molecule type" value="Genomic_DNA"/>
</dbReference>
<proteinExistence type="predicted"/>
<dbReference type="AlphaFoldDB" id="A0A5S5BV14"/>
<protein>
    <submittedName>
        <fullName evidence="1">Uncharacterized protein</fullName>
    </submittedName>
</protein>
<organism evidence="1 2">
    <name type="scientific">Paenibacillus methanolicus</name>
    <dbReference type="NCBI Taxonomy" id="582686"/>
    <lineage>
        <taxon>Bacteria</taxon>
        <taxon>Bacillati</taxon>
        <taxon>Bacillota</taxon>
        <taxon>Bacilli</taxon>
        <taxon>Bacillales</taxon>
        <taxon>Paenibacillaceae</taxon>
        <taxon>Paenibacillus</taxon>
    </lineage>
</organism>
<comment type="caution">
    <text evidence="1">The sequence shown here is derived from an EMBL/GenBank/DDBJ whole genome shotgun (WGS) entry which is preliminary data.</text>
</comment>
<dbReference type="Proteomes" id="UP000323257">
    <property type="component" value="Unassembled WGS sequence"/>
</dbReference>
<evidence type="ECO:0000313" key="2">
    <source>
        <dbReference type="Proteomes" id="UP000323257"/>
    </source>
</evidence>
<sequence length="54" mass="6131">MSKQKQPDNNDKELAFLKEQLGLDNPSPDELRSALKELASRKVISNFSIKSNKE</sequence>
<evidence type="ECO:0000313" key="1">
    <source>
        <dbReference type="EMBL" id="TYP70168.1"/>
    </source>
</evidence>
<gene>
    <name evidence="1" type="ORF">BCM02_112148</name>
</gene>
<reference evidence="1 2" key="1">
    <citation type="submission" date="2019-07" db="EMBL/GenBank/DDBJ databases">
        <title>Genomic Encyclopedia of Type Strains, Phase III (KMG-III): the genomes of soil and plant-associated and newly described type strains.</title>
        <authorList>
            <person name="Whitman W."/>
        </authorList>
    </citation>
    <scope>NUCLEOTIDE SEQUENCE [LARGE SCALE GENOMIC DNA]</scope>
    <source>
        <strain evidence="1 2">BL24</strain>
    </source>
</reference>
<accession>A0A5S5BV14</accession>